<proteinExistence type="predicted"/>
<sequence>MEILDDKELLDKYVEKYNIDKIFSFWDKYEAKLVKYSKNEIICSKDRSISQITFIVKGYVKIYYVSAEGKVLYLALKKDFTMLGEVEFAGEIDIPYAESVSEVIAVSISTDKYKDLLNEDVVFCRYVIKCLASKISLSAKTSFINQLHSKESRLAIYILTNEKNNVIDEKWTETSNLLAFSYRQLMRLLNNFCEDGLIKRSNKKGRYEIVNREKLQNLCADLM</sequence>
<protein>
    <submittedName>
        <fullName evidence="2">Cyclic nucleotide-binding domain protein</fullName>
    </submittedName>
</protein>
<dbReference type="InterPro" id="IPR000595">
    <property type="entry name" value="cNMP-bd_dom"/>
</dbReference>
<dbReference type="EMBL" id="ACOM01000005">
    <property type="protein sequence ID" value="EEP54073.1"/>
    <property type="molecule type" value="Genomic_DNA"/>
</dbReference>
<gene>
    <name evidence="2" type="ORF">CLP_1855</name>
</gene>
<dbReference type="InterPro" id="IPR018490">
    <property type="entry name" value="cNMP-bd_dom_sf"/>
</dbReference>
<accession>C4IGF0</accession>
<evidence type="ECO:0000259" key="1">
    <source>
        <dbReference type="Pfam" id="PF00027"/>
    </source>
</evidence>
<dbReference type="eggNOG" id="COG0664">
    <property type="taxonomic scope" value="Bacteria"/>
</dbReference>
<comment type="caution">
    <text evidence="2">The sequence shown here is derived from an EMBL/GenBank/DDBJ whole genome shotgun (WGS) entry which is preliminary data.</text>
</comment>
<feature type="domain" description="Cyclic nucleotide-binding" evidence="1">
    <location>
        <begin position="34"/>
        <end position="120"/>
    </location>
</feature>
<dbReference type="AlphaFoldDB" id="C4IGF0"/>
<dbReference type="InterPro" id="IPR014710">
    <property type="entry name" value="RmlC-like_jellyroll"/>
</dbReference>
<name>C4IGF0_CLOBU</name>
<dbReference type="HOGENOM" id="CLU_075053_11_1_9"/>
<dbReference type="Proteomes" id="UP000003081">
    <property type="component" value="Unassembled WGS sequence"/>
</dbReference>
<dbReference type="RefSeq" id="WP_003415060.1">
    <property type="nucleotide sequence ID" value="NZ_ACOM01000005.1"/>
</dbReference>
<reference evidence="2 3" key="1">
    <citation type="submission" date="2009-08" db="EMBL/GenBank/DDBJ databases">
        <authorList>
            <person name="Shrivastava S."/>
            <person name="Brinkac L.B."/>
            <person name="Brown J.L."/>
            <person name="Bruce D.B."/>
            <person name="Detter C."/>
            <person name="Green L.D."/>
            <person name="Munk C.A."/>
            <person name="Rogers Y.C."/>
            <person name="Tapia R."/>
            <person name="Sims D.R."/>
            <person name="Smith L.A."/>
            <person name="Smith T.J."/>
            <person name="Sutton G."/>
            <person name="Brettin T."/>
        </authorList>
    </citation>
    <scope>NUCLEOTIDE SEQUENCE [LARGE SCALE GENOMIC DNA]</scope>
    <source>
        <strain evidence="3">E4 str. BoNT E BL5262</strain>
    </source>
</reference>
<dbReference type="Pfam" id="PF00027">
    <property type="entry name" value="cNMP_binding"/>
    <property type="match status" value="1"/>
</dbReference>
<dbReference type="SUPFAM" id="SSF51206">
    <property type="entry name" value="cAMP-binding domain-like"/>
    <property type="match status" value="1"/>
</dbReference>
<dbReference type="Gene3D" id="2.60.120.10">
    <property type="entry name" value="Jelly Rolls"/>
    <property type="match status" value="1"/>
</dbReference>
<organism evidence="2 3">
    <name type="scientific">Clostridium butyricum E4 str. BoNT E BL5262</name>
    <dbReference type="NCBI Taxonomy" id="632245"/>
    <lineage>
        <taxon>Bacteria</taxon>
        <taxon>Bacillati</taxon>
        <taxon>Bacillota</taxon>
        <taxon>Clostridia</taxon>
        <taxon>Eubacteriales</taxon>
        <taxon>Clostridiaceae</taxon>
        <taxon>Clostridium</taxon>
    </lineage>
</organism>
<dbReference type="CDD" id="cd00038">
    <property type="entry name" value="CAP_ED"/>
    <property type="match status" value="1"/>
</dbReference>
<keyword evidence="3" id="KW-1185">Reference proteome</keyword>
<evidence type="ECO:0000313" key="2">
    <source>
        <dbReference type="EMBL" id="EEP54073.1"/>
    </source>
</evidence>
<evidence type="ECO:0000313" key="3">
    <source>
        <dbReference type="Proteomes" id="UP000003081"/>
    </source>
</evidence>